<feature type="domain" description="Dihydroorotase catalytic" evidence="3">
    <location>
        <begin position="51"/>
        <end position="237"/>
    </location>
</feature>
<comment type="caution">
    <text evidence="4">The sequence shown here is derived from an EMBL/GenBank/DDBJ whole genome shotgun (WGS) entry which is preliminary data.</text>
</comment>
<evidence type="ECO:0000313" key="5">
    <source>
        <dbReference type="Proteomes" id="UP000261931"/>
    </source>
</evidence>
<dbReference type="AlphaFoldDB" id="A0A372EI01"/>
<dbReference type="InterPro" id="IPR032466">
    <property type="entry name" value="Metal_Hydrolase"/>
</dbReference>
<dbReference type="GO" id="GO:0006145">
    <property type="term" value="P:purine nucleobase catabolic process"/>
    <property type="evidence" value="ECO:0007669"/>
    <property type="project" value="TreeGrafter"/>
</dbReference>
<dbReference type="GO" id="GO:0004151">
    <property type="term" value="F:dihydroorotase activity"/>
    <property type="evidence" value="ECO:0007669"/>
    <property type="project" value="UniProtKB-EC"/>
</dbReference>
<dbReference type="GO" id="GO:0046872">
    <property type="term" value="F:metal ion binding"/>
    <property type="evidence" value="ECO:0007669"/>
    <property type="project" value="InterPro"/>
</dbReference>
<dbReference type="Pfam" id="PF01979">
    <property type="entry name" value="Amidohydro_1"/>
    <property type="match status" value="1"/>
</dbReference>
<dbReference type="GO" id="GO:0006221">
    <property type="term" value="P:pyrimidine nucleotide biosynthetic process"/>
    <property type="evidence" value="ECO:0007669"/>
    <property type="project" value="UniProtKB-KW"/>
</dbReference>
<accession>A0A372EI01</accession>
<dbReference type="InterPro" id="IPR050138">
    <property type="entry name" value="DHOase/Allantoinase_Hydrolase"/>
</dbReference>
<evidence type="ECO:0000259" key="3">
    <source>
        <dbReference type="Pfam" id="PF12890"/>
    </source>
</evidence>
<protein>
    <submittedName>
        <fullName evidence="4">Dihydroorotase</fullName>
        <ecNumber evidence="4">3.5.2.3</ecNumber>
    </submittedName>
</protein>
<sequence length="439" mass="45688">MKILIQNGRVIDPASGRDEMADVAIAAGRIIAIGRVAADFHPARTIDAGGCVVAPGLVDLSVRLKEPGQEHAGMLESETAAAVAGGVTSLVCPPDTEPVLDEPGLVDMLKFRAEKLHRSRVFPLGALTRGLAGEVLTEMAELTEAGCVGFGQAETTIQNTQVLLRALQYAATFGYTVWLRPQDLWLGKGVAASGPLATRLGLAGVPVAAETIALHTLFELMRATKGGARVHLCRLSSAAGVDLVRAAKAEGLPVSCDVSVHNLHLTDVDIGFYDSRFRLQPPLRQQRDRDALRAGLADGTIDALVSDHNPVDSDAKTLPFAEAEPGASAVELLLGLACTWAQQDGLGLMQALAVLTHGPQRVLGASLGTLQASVGQLAVGGAADVLVFHPDAPWTVSPAALRSQGRHTPFEGHEMPVSVRATLVGGQIAHAAEGVAAPA</sequence>
<dbReference type="PANTHER" id="PTHR43668">
    <property type="entry name" value="ALLANTOINASE"/>
    <property type="match status" value="1"/>
</dbReference>
<gene>
    <name evidence="4" type="ORF">DY262_12405</name>
</gene>
<dbReference type="GO" id="GO:0005737">
    <property type="term" value="C:cytoplasm"/>
    <property type="evidence" value="ECO:0007669"/>
    <property type="project" value="TreeGrafter"/>
</dbReference>
<dbReference type="EC" id="3.5.2.3" evidence="4"/>
<dbReference type="GO" id="GO:0004038">
    <property type="term" value="F:allantoinase activity"/>
    <property type="evidence" value="ECO:0007669"/>
    <property type="project" value="TreeGrafter"/>
</dbReference>
<dbReference type="Gene3D" id="2.30.40.10">
    <property type="entry name" value="Urease, subunit C, domain 1"/>
    <property type="match status" value="1"/>
</dbReference>
<dbReference type="Proteomes" id="UP000261931">
    <property type="component" value="Unassembled WGS sequence"/>
</dbReference>
<dbReference type="InterPro" id="IPR004722">
    <property type="entry name" value="DHOase"/>
</dbReference>
<feature type="domain" description="Amidohydrolase-related" evidence="2">
    <location>
        <begin position="259"/>
        <end position="428"/>
    </location>
</feature>
<evidence type="ECO:0000256" key="1">
    <source>
        <dbReference type="ARBA" id="ARBA00022975"/>
    </source>
</evidence>
<dbReference type="SUPFAM" id="SSF51556">
    <property type="entry name" value="Metallo-dependent hydrolases"/>
    <property type="match status" value="1"/>
</dbReference>
<dbReference type="EMBL" id="QVLS01000007">
    <property type="protein sequence ID" value="RFP78116.1"/>
    <property type="molecule type" value="Genomic_DNA"/>
</dbReference>
<dbReference type="InterPro" id="IPR011059">
    <property type="entry name" value="Metal-dep_hydrolase_composite"/>
</dbReference>
<keyword evidence="1" id="KW-0665">Pyrimidine biosynthesis</keyword>
<keyword evidence="4" id="KW-0378">Hydrolase</keyword>
<evidence type="ECO:0000259" key="2">
    <source>
        <dbReference type="Pfam" id="PF01979"/>
    </source>
</evidence>
<organism evidence="4 5">
    <name type="scientific">Hydrogenophaga borbori</name>
    <dbReference type="NCBI Taxonomy" id="2294117"/>
    <lineage>
        <taxon>Bacteria</taxon>
        <taxon>Pseudomonadati</taxon>
        <taxon>Pseudomonadota</taxon>
        <taxon>Betaproteobacteria</taxon>
        <taxon>Burkholderiales</taxon>
        <taxon>Comamonadaceae</taxon>
        <taxon>Hydrogenophaga</taxon>
    </lineage>
</organism>
<proteinExistence type="predicted"/>
<reference evidence="4 5" key="1">
    <citation type="submission" date="2018-08" db="EMBL/GenBank/DDBJ databases">
        <title>Hydrogenophaga sp. LA-38 isolated from sludge.</title>
        <authorList>
            <person name="Im W.-T."/>
        </authorList>
    </citation>
    <scope>NUCLEOTIDE SEQUENCE [LARGE SCALE GENOMIC DNA]</scope>
    <source>
        <strain evidence="4 5">LA-38</strain>
    </source>
</reference>
<evidence type="ECO:0000313" key="4">
    <source>
        <dbReference type="EMBL" id="RFP78116.1"/>
    </source>
</evidence>
<dbReference type="SUPFAM" id="SSF51338">
    <property type="entry name" value="Composite domain of metallo-dependent hydrolases"/>
    <property type="match status" value="1"/>
</dbReference>
<dbReference type="CDD" id="cd01317">
    <property type="entry name" value="DHOase_IIa"/>
    <property type="match status" value="1"/>
</dbReference>
<dbReference type="Pfam" id="PF12890">
    <property type="entry name" value="DHOase"/>
    <property type="match status" value="1"/>
</dbReference>
<keyword evidence="5" id="KW-1185">Reference proteome</keyword>
<dbReference type="Gene3D" id="3.20.20.140">
    <property type="entry name" value="Metal-dependent hydrolases"/>
    <property type="match status" value="1"/>
</dbReference>
<dbReference type="InterPro" id="IPR006680">
    <property type="entry name" value="Amidohydro-rel"/>
</dbReference>
<dbReference type="NCBIfam" id="NF005791">
    <property type="entry name" value="PRK07627.1"/>
    <property type="match status" value="1"/>
</dbReference>
<name>A0A372EI01_9BURK</name>
<dbReference type="InterPro" id="IPR024403">
    <property type="entry name" value="DHOase_cat"/>
</dbReference>
<dbReference type="RefSeq" id="WP_116959339.1">
    <property type="nucleotide sequence ID" value="NZ_QVLS01000007.1"/>
</dbReference>
<dbReference type="PANTHER" id="PTHR43668:SF2">
    <property type="entry name" value="ALLANTOINASE"/>
    <property type="match status" value="1"/>
</dbReference>